<keyword evidence="3" id="KW-0813">Transport</keyword>
<evidence type="ECO:0000256" key="5">
    <source>
        <dbReference type="ARBA" id="ARBA00022764"/>
    </source>
</evidence>
<keyword evidence="4" id="KW-0732">Signal</keyword>
<comment type="caution">
    <text evidence="6">The sequence shown here is derived from an EMBL/GenBank/DDBJ whole genome shotgun (WGS) entry which is preliminary data.</text>
</comment>
<evidence type="ECO:0000256" key="4">
    <source>
        <dbReference type="ARBA" id="ARBA00022729"/>
    </source>
</evidence>
<dbReference type="InterPro" id="IPR050490">
    <property type="entry name" value="Bact_solute-bd_prot1"/>
</dbReference>
<dbReference type="PANTHER" id="PTHR43649">
    <property type="entry name" value="ARABINOSE-BINDING PROTEIN-RELATED"/>
    <property type="match status" value="1"/>
</dbReference>
<name>C4WM96_9HYPH</name>
<keyword evidence="5" id="KW-0574">Periplasm</keyword>
<protein>
    <submittedName>
        <fullName evidence="6">Extracellular solute-binding protein</fullName>
    </submittedName>
</protein>
<comment type="subcellular location">
    <subcellularLocation>
        <location evidence="1">Periplasm</location>
    </subcellularLocation>
</comment>
<dbReference type="Pfam" id="PF01547">
    <property type="entry name" value="SBP_bac_1"/>
    <property type="match status" value="1"/>
</dbReference>
<dbReference type="Gene3D" id="3.40.190.10">
    <property type="entry name" value="Periplasmic binding protein-like II"/>
    <property type="match status" value="2"/>
</dbReference>
<gene>
    <name evidence="6" type="ORF">OINT_2000227</name>
</gene>
<accession>C4WM96</accession>
<dbReference type="CDD" id="cd14750">
    <property type="entry name" value="PBP2_TMBP"/>
    <property type="match status" value="1"/>
</dbReference>
<proteinExistence type="inferred from homology"/>
<evidence type="ECO:0000313" key="6">
    <source>
        <dbReference type="EMBL" id="EEQ93094.1"/>
    </source>
</evidence>
<reference evidence="6 7" key="1">
    <citation type="submission" date="2009-05" db="EMBL/GenBank/DDBJ databases">
        <authorList>
            <person name="Setubal J.C."/>
            <person name="Boyle S."/>
            <person name="Crasta O.R."/>
            <person name="Gillespie J.J."/>
            <person name="Kenyon R.W."/>
            <person name="Lu J."/>
            <person name="Mane S."/>
            <person name="Nagrani S."/>
            <person name="Shallom J.M."/>
            <person name="Shallom S."/>
            <person name="Shukla M."/>
            <person name="Snyder E.E."/>
            <person name="Sobral B.W."/>
            <person name="Wattam A.R."/>
            <person name="Will R."/>
            <person name="Williams K."/>
            <person name="Yoo H."/>
            <person name="Munk C."/>
            <person name="Tapia R."/>
            <person name="Green L."/>
            <person name="Rogers Y."/>
            <person name="Detter J.C."/>
            <person name="Bruce D."/>
            <person name="Brettin T.S."/>
            <person name="Tsolis R."/>
        </authorList>
    </citation>
    <scope>NUCLEOTIDE SEQUENCE [LARGE SCALE GENOMIC DNA]</scope>
    <source>
        <strain evidence="6 7">LMG 3301</strain>
    </source>
</reference>
<dbReference type="AlphaFoldDB" id="C4WM96"/>
<dbReference type="EMBL" id="ACQA01000002">
    <property type="protein sequence ID" value="EEQ93094.1"/>
    <property type="molecule type" value="Genomic_DNA"/>
</dbReference>
<dbReference type="PANTHER" id="PTHR43649:SF34">
    <property type="entry name" value="ABC TRANSPORTER PERIPLASMIC-BINDING PROTEIN YCJN-RELATED"/>
    <property type="match status" value="1"/>
</dbReference>
<dbReference type="SUPFAM" id="SSF53850">
    <property type="entry name" value="Periplasmic binding protein-like II"/>
    <property type="match status" value="1"/>
</dbReference>
<comment type="similarity">
    <text evidence="2">Belongs to the bacterial solute-binding protein 1 family.</text>
</comment>
<dbReference type="GO" id="GO:0042597">
    <property type="term" value="C:periplasmic space"/>
    <property type="evidence" value="ECO:0007669"/>
    <property type="project" value="UniProtKB-SubCell"/>
</dbReference>
<evidence type="ECO:0000256" key="3">
    <source>
        <dbReference type="ARBA" id="ARBA00022448"/>
    </source>
</evidence>
<dbReference type="HOGENOM" id="CLU_031285_9_1_5"/>
<sequence>MTEMRSSATFSSSKPFSILSNRLQNGWEEGTMKVFQGVLAAGVALGLATVSAHAVEISIAANSTGNNIKFLQEQIVKFEKDTGNKVNIVSMPPSSSEQFSQYRLWLAAGNADIDVYQTDVVWAPQLSDQFVDLTEATKDVTGAHFPSIIASQTVNGKLVALPFYTDAPALFYRKDLLEKYNKQVPKTWDEMTATAKEIMDKERAEGKSDLWGFVFQGNAYEGLTCNALEWVKSSGGGQIVEADGTISINNEKAAAAIDRAKGWIGSISPQGALAYQEEESRGVWQTGNAVFMRNWPYAYALGNSADSGVKGKFDVAPLPAGAEGDAPSSTLGGWNLAVSKYSTKQDAAIALVKYLASPEVQKVQAIEISRLPTIEALYDDKDVIAAQPFMANWKPIFQNAVPRPSAATKVKYNEVSSKFWTAVHKTLSGNGTAAENLEMLEVELTELEGSGW</sequence>
<dbReference type="Proteomes" id="UP000004386">
    <property type="component" value="Unassembled WGS sequence"/>
</dbReference>
<evidence type="ECO:0000256" key="1">
    <source>
        <dbReference type="ARBA" id="ARBA00004418"/>
    </source>
</evidence>
<organism evidence="6 7">
    <name type="scientific">Brucella intermedia LMG 3301</name>
    <dbReference type="NCBI Taxonomy" id="641118"/>
    <lineage>
        <taxon>Bacteria</taxon>
        <taxon>Pseudomonadati</taxon>
        <taxon>Pseudomonadota</taxon>
        <taxon>Alphaproteobacteria</taxon>
        <taxon>Hyphomicrobiales</taxon>
        <taxon>Brucellaceae</taxon>
        <taxon>Brucella/Ochrobactrum group</taxon>
        <taxon>Brucella</taxon>
    </lineage>
</organism>
<evidence type="ECO:0000313" key="7">
    <source>
        <dbReference type="Proteomes" id="UP000004386"/>
    </source>
</evidence>
<dbReference type="InterPro" id="IPR006059">
    <property type="entry name" value="SBP"/>
</dbReference>
<evidence type="ECO:0000256" key="2">
    <source>
        <dbReference type="ARBA" id="ARBA00008520"/>
    </source>
</evidence>